<comment type="subcellular location">
    <subcellularLocation>
        <location evidence="1">Cell membrane</location>
        <topology evidence="1">Multi-pass membrane protein</topology>
    </subcellularLocation>
</comment>
<keyword evidence="4 6" id="KW-1133">Transmembrane helix</keyword>
<evidence type="ECO:0000256" key="6">
    <source>
        <dbReference type="SAM" id="Phobius"/>
    </source>
</evidence>
<keyword evidence="3 6" id="KW-0812">Transmembrane</keyword>
<feature type="transmembrane region" description="Helical" evidence="6">
    <location>
        <begin position="117"/>
        <end position="141"/>
    </location>
</feature>
<evidence type="ECO:0000313" key="8">
    <source>
        <dbReference type="Proteomes" id="UP000002586"/>
    </source>
</evidence>
<keyword evidence="2" id="KW-1003">Cell membrane</keyword>
<dbReference type="OrthoDB" id="9788795at2"/>
<gene>
    <name evidence="7" type="ordered locus">Mmc1_2411</name>
</gene>
<feature type="transmembrane region" description="Helical" evidence="6">
    <location>
        <begin position="40"/>
        <end position="61"/>
    </location>
</feature>
<feature type="transmembrane region" description="Helical" evidence="6">
    <location>
        <begin position="213"/>
        <end position="238"/>
    </location>
</feature>
<evidence type="ECO:0000256" key="5">
    <source>
        <dbReference type="ARBA" id="ARBA00023136"/>
    </source>
</evidence>
<dbReference type="RefSeq" id="WP_011714031.1">
    <property type="nucleotide sequence ID" value="NC_008576.1"/>
</dbReference>
<accession>A0LAB8</accession>
<sequence>MQKLFFMMVKIAVASGAILWLVREDKLDLAAMPVLMHTPFILLLAVLLTLLAFMVASLRWWLLLRIKQINMGFGAVVQIVFITNFFTTFMPGGILSADLIRLGYTFKSAPEKRTEGAISVFTDRFVALFSIFCMGTVVGLFQQESLLREPVLRGLWGVSASSITIAPIVLVVLYRLARRVPFFQRIVQGELQGPLYEIIKRMVLAVRIYRQNIGTLITVLLLSMVMHVLIIGTFILFARVMVPLAPLQPLDYMFAAPWAWIASLLPVSPGGLGVGEAAFDQVCRMLDGGGAVFGYASLYLAFRILSALCSLPGAVIYLIYRSRVQAVMQEKMPA</sequence>
<evidence type="ECO:0000256" key="4">
    <source>
        <dbReference type="ARBA" id="ARBA00022989"/>
    </source>
</evidence>
<dbReference type="KEGG" id="mgm:Mmc1_2411"/>
<feature type="transmembrane region" description="Helical" evidence="6">
    <location>
        <begin position="153"/>
        <end position="174"/>
    </location>
</feature>
<evidence type="ECO:0000313" key="7">
    <source>
        <dbReference type="EMBL" id="ABK44911.1"/>
    </source>
</evidence>
<reference evidence="7 8" key="2">
    <citation type="journal article" date="2012" name="Int. J. Syst. Evol. Microbiol.">
        <title>Magnetococcus marinus gen. nov., sp. nov., a marine, magnetotactic bacterium that represents a novel lineage (Magnetococcaceae fam. nov.; Magnetococcales ord. nov.) at the base of the Alphaproteobacteria.</title>
        <authorList>
            <person name="Bazylinski D.A."/>
            <person name="Williams T.J."/>
            <person name="Lefevre C.T."/>
            <person name="Berg R.J."/>
            <person name="Zhang C.L."/>
            <person name="Bowser S.S."/>
            <person name="Dean A.J."/>
            <person name="Beveridge T.J."/>
        </authorList>
    </citation>
    <scope>NUCLEOTIDE SEQUENCE [LARGE SCALE GENOMIC DNA]</scope>
    <source>
        <strain evidence="8">ATCC BAA-1437 / JCM 17883 / MC-1</strain>
    </source>
</reference>
<dbReference type="STRING" id="156889.Mmc1_2411"/>
<dbReference type="Pfam" id="PF03706">
    <property type="entry name" value="LPG_synthase_TM"/>
    <property type="match status" value="1"/>
</dbReference>
<evidence type="ECO:0000256" key="1">
    <source>
        <dbReference type="ARBA" id="ARBA00004651"/>
    </source>
</evidence>
<protein>
    <recommendedName>
        <fullName evidence="9">Integral membrane protein-like protein</fullName>
    </recommendedName>
</protein>
<dbReference type="EMBL" id="CP000471">
    <property type="protein sequence ID" value="ABK44911.1"/>
    <property type="molecule type" value="Genomic_DNA"/>
</dbReference>
<dbReference type="Proteomes" id="UP000002586">
    <property type="component" value="Chromosome"/>
</dbReference>
<feature type="transmembrane region" description="Helical" evidence="6">
    <location>
        <begin position="73"/>
        <end position="97"/>
    </location>
</feature>
<dbReference type="InterPro" id="IPR022791">
    <property type="entry name" value="L-PG_synthase/AglD"/>
</dbReference>
<dbReference type="PANTHER" id="PTHR40277:SF1">
    <property type="entry name" value="BLL5419 PROTEIN"/>
    <property type="match status" value="1"/>
</dbReference>
<dbReference type="GO" id="GO:0005886">
    <property type="term" value="C:plasma membrane"/>
    <property type="evidence" value="ECO:0007669"/>
    <property type="project" value="UniProtKB-SubCell"/>
</dbReference>
<evidence type="ECO:0000256" key="2">
    <source>
        <dbReference type="ARBA" id="ARBA00022475"/>
    </source>
</evidence>
<feature type="transmembrane region" description="Helical" evidence="6">
    <location>
        <begin position="292"/>
        <end position="320"/>
    </location>
</feature>
<dbReference type="PANTHER" id="PTHR40277">
    <property type="entry name" value="BLL5419 PROTEIN"/>
    <property type="match status" value="1"/>
</dbReference>
<evidence type="ECO:0000256" key="3">
    <source>
        <dbReference type="ARBA" id="ARBA00022692"/>
    </source>
</evidence>
<reference evidence="8" key="1">
    <citation type="journal article" date="2009" name="Appl. Environ. Microbiol.">
        <title>Complete genome sequence of the chemolithoautotrophic marine magnetotactic coccus strain MC-1.</title>
        <authorList>
            <person name="Schubbe S."/>
            <person name="Williams T.J."/>
            <person name="Xie G."/>
            <person name="Kiss H.E."/>
            <person name="Brettin T.S."/>
            <person name="Martinez D."/>
            <person name="Ross C.A."/>
            <person name="Schuler D."/>
            <person name="Cox B.L."/>
            <person name="Nealson K.H."/>
            <person name="Bazylinski D.A."/>
        </authorList>
    </citation>
    <scope>NUCLEOTIDE SEQUENCE [LARGE SCALE GENOMIC DNA]</scope>
    <source>
        <strain evidence="8">ATCC BAA-1437 / JCM 17883 / MC-1</strain>
    </source>
</reference>
<evidence type="ECO:0008006" key="9">
    <source>
        <dbReference type="Google" id="ProtNLM"/>
    </source>
</evidence>
<proteinExistence type="predicted"/>
<keyword evidence="5 6" id="KW-0472">Membrane</keyword>
<dbReference type="HOGENOM" id="CLU_816225_0_0_5"/>
<organism evidence="7 8">
    <name type="scientific">Magnetococcus marinus (strain ATCC BAA-1437 / JCM 17883 / MC-1)</name>
    <dbReference type="NCBI Taxonomy" id="156889"/>
    <lineage>
        <taxon>Bacteria</taxon>
        <taxon>Pseudomonadati</taxon>
        <taxon>Pseudomonadota</taxon>
        <taxon>Magnetococcia</taxon>
        <taxon>Magnetococcales</taxon>
        <taxon>Magnetococcaceae</taxon>
        <taxon>Magnetococcus</taxon>
    </lineage>
</organism>
<keyword evidence="8" id="KW-1185">Reference proteome</keyword>
<name>A0LAB8_MAGMM</name>
<dbReference type="AlphaFoldDB" id="A0LAB8"/>
<dbReference type="eggNOG" id="COG0392">
    <property type="taxonomic scope" value="Bacteria"/>
</dbReference>